<proteinExistence type="predicted"/>
<keyword evidence="2" id="KW-0695">RNA-directed DNA polymerase</keyword>
<keyword evidence="2" id="KW-0808">Transferase</keyword>
<evidence type="ECO:0000313" key="2">
    <source>
        <dbReference type="EMBL" id="GJT69648.1"/>
    </source>
</evidence>
<accession>A0ABQ5G389</accession>
<feature type="domain" description="Reverse transcriptase zinc-binding" evidence="1">
    <location>
        <begin position="97"/>
        <end position="173"/>
    </location>
</feature>
<evidence type="ECO:0000259" key="1">
    <source>
        <dbReference type="Pfam" id="PF13966"/>
    </source>
</evidence>
<reference evidence="2" key="1">
    <citation type="journal article" date="2022" name="Int. J. Mol. Sci.">
        <title>Draft Genome of Tanacetum Coccineum: Genomic Comparison of Closely Related Tanacetum-Family Plants.</title>
        <authorList>
            <person name="Yamashiro T."/>
            <person name="Shiraishi A."/>
            <person name="Nakayama K."/>
            <person name="Satake H."/>
        </authorList>
    </citation>
    <scope>NUCLEOTIDE SEQUENCE</scope>
</reference>
<dbReference type="GO" id="GO:0003964">
    <property type="term" value="F:RNA-directed DNA polymerase activity"/>
    <property type="evidence" value="ECO:0007669"/>
    <property type="project" value="UniProtKB-KW"/>
</dbReference>
<dbReference type="Pfam" id="PF13966">
    <property type="entry name" value="zf-RVT"/>
    <property type="match status" value="1"/>
</dbReference>
<reference evidence="2" key="2">
    <citation type="submission" date="2022-01" db="EMBL/GenBank/DDBJ databases">
        <authorList>
            <person name="Yamashiro T."/>
            <person name="Shiraishi A."/>
            <person name="Satake H."/>
            <person name="Nakayama K."/>
        </authorList>
    </citation>
    <scope>NUCLEOTIDE SEQUENCE</scope>
</reference>
<organism evidence="2 3">
    <name type="scientific">Tanacetum coccineum</name>
    <dbReference type="NCBI Taxonomy" id="301880"/>
    <lineage>
        <taxon>Eukaryota</taxon>
        <taxon>Viridiplantae</taxon>
        <taxon>Streptophyta</taxon>
        <taxon>Embryophyta</taxon>
        <taxon>Tracheophyta</taxon>
        <taxon>Spermatophyta</taxon>
        <taxon>Magnoliopsida</taxon>
        <taxon>eudicotyledons</taxon>
        <taxon>Gunneridae</taxon>
        <taxon>Pentapetalae</taxon>
        <taxon>asterids</taxon>
        <taxon>campanulids</taxon>
        <taxon>Asterales</taxon>
        <taxon>Asteraceae</taxon>
        <taxon>Asteroideae</taxon>
        <taxon>Anthemideae</taxon>
        <taxon>Anthemidinae</taxon>
        <taxon>Tanacetum</taxon>
    </lineage>
</organism>
<dbReference type="Proteomes" id="UP001151760">
    <property type="component" value="Unassembled WGS sequence"/>
</dbReference>
<gene>
    <name evidence="2" type="ORF">Tco_1028934</name>
</gene>
<keyword evidence="2" id="KW-0548">Nucleotidyltransferase</keyword>
<protein>
    <submittedName>
        <fullName evidence="2">RNA-directed DNA polymerase, eukaryota, reverse transcriptase zinc-binding domain protein</fullName>
    </submittedName>
</protein>
<comment type="caution">
    <text evidence="2">The sequence shown here is derived from an EMBL/GenBank/DDBJ whole genome shotgun (WGS) entry which is preliminary data.</text>
</comment>
<dbReference type="InterPro" id="IPR026960">
    <property type="entry name" value="RVT-Znf"/>
</dbReference>
<keyword evidence="3" id="KW-1185">Reference proteome</keyword>
<dbReference type="EMBL" id="BQNB010018007">
    <property type="protein sequence ID" value="GJT69648.1"/>
    <property type="molecule type" value="Genomic_DNA"/>
</dbReference>
<evidence type="ECO:0000313" key="3">
    <source>
        <dbReference type="Proteomes" id="UP001151760"/>
    </source>
</evidence>
<name>A0ABQ5G389_9ASTR</name>
<sequence length="280" mass="32263">MVCERDITTSPHQLVFVTGPGRVTSSVIHPNSFQPTPVGLSFNWAWIRRPYTVGEREELIILTNLIANLHLNAEEDIWEFTYGASRSFTTHCMRNLITLNSYSSNLQPKRWNKILPAKVNILSWRVWHRRIPTRLNLDCWGTDLDTVRCPVCDDDTKSEEQIFINCKASSDTWKAIFSWWKISGPPITSVDDMISLADRAPIASNQSKYFDVVVHATIWHLWNYRNKVTFSVKRLSKDFICNDIKLSSFTWISSRSKKTSLNWLDWSCNPCNALSSSSSL</sequence>